<sequence>MKSIVKIIETELTYPLRKEILRKNIDLPHTFQGDFDEETIHIGAYVNDKLVGITTLMPSTNSLFEDSQYQLRGMATSTNARGLGIGKKILEFAFTVLKEKNITTLWCNAREIAVPFYEKSGFNIMGDLFMVDKVGPHYVMSIQL</sequence>
<dbReference type="SUPFAM" id="SSF55729">
    <property type="entry name" value="Acyl-CoA N-acyltransferases (Nat)"/>
    <property type="match status" value="1"/>
</dbReference>
<keyword evidence="3" id="KW-1185">Reference proteome</keyword>
<proteinExistence type="predicted"/>
<dbReference type="InterPro" id="IPR016181">
    <property type="entry name" value="Acyl_CoA_acyltransferase"/>
</dbReference>
<gene>
    <name evidence="2" type="ORF">T190115A13A_40180</name>
</gene>
<name>A0ABP1FBE4_9FLAO</name>
<dbReference type="Proteomes" id="UP001497602">
    <property type="component" value="Unassembled WGS sequence"/>
</dbReference>
<feature type="domain" description="N-acetyltransferase" evidence="1">
    <location>
        <begin position="1"/>
        <end position="144"/>
    </location>
</feature>
<protein>
    <submittedName>
        <fullName evidence="2">Acetyltransferase (GNAT) domain-containing protein</fullName>
    </submittedName>
</protein>
<dbReference type="Gene3D" id="3.40.630.30">
    <property type="match status" value="1"/>
</dbReference>
<comment type="caution">
    <text evidence="2">The sequence shown here is derived from an EMBL/GenBank/DDBJ whole genome shotgun (WGS) entry which is preliminary data.</text>
</comment>
<dbReference type="PROSITE" id="PS51186">
    <property type="entry name" value="GNAT"/>
    <property type="match status" value="1"/>
</dbReference>
<evidence type="ECO:0000313" key="2">
    <source>
        <dbReference type="EMBL" id="CAL2107658.1"/>
    </source>
</evidence>
<dbReference type="PANTHER" id="PTHR13355">
    <property type="entry name" value="GLUCOSAMINE 6-PHOSPHATE N-ACETYLTRANSFERASE"/>
    <property type="match status" value="1"/>
</dbReference>
<dbReference type="PANTHER" id="PTHR13355:SF22">
    <property type="entry name" value="SLL0786 PROTEIN"/>
    <property type="match status" value="1"/>
</dbReference>
<dbReference type="InterPro" id="IPR039143">
    <property type="entry name" value="GNPNAT1-like"/>
</dbReference>
<dbReference type="InterPro" id="IPR000182">
    <property type="entry name" value="GNAT_dom"/>
</dbReference>
<organism evidence="2 3">
    <name type="scientific">Tenacibaculum vairaonense</name>
    <dbReference type="NCBI Taxonomy" id="3137860"/>
    <lineage>
        <taxon>Bacteria</taxon>
        <taxon>Pseudomonadati</taxon>
        <taxon>Bacteroidota</taxon>
        <taxon>Flavobacteriia</taxon>
        <taxon>Flavobacteriales</taxon>
        <taxon>Flavobacteriaceae</taxon>
        <taxon>Tenacibaculum</taxon>
    </lineage>
</organism>
<dbReference type="EMBL" id="CAXJRC010000041">
    <property type="protein sequence ID" value="CAL2107658.1"/>
    <property type="molecule type" value="Genomic_DNA"/>
</dbReference>
<dbReference type="RefSeq" id="WP_348706115.1">
    <property type="nucleotide sequence ID" value="NZ_CAXIYA010000037.1"/>
</dbReference>
<evidence type="ECO:0000259" key="1">
    <source>
        <dbReference type="PROSITE" id="PS51186"/>
    </source>
</evidence>
<accession>A0ABP1FBE4</accession>
<evidence type="ECO:0000313" key="3">
    <source>
        <dbReference type="Proteomes" id="UP001497602"/>
    </source>
</evidence>
<dbReference type="CDD" id="cd04301">
    <property type="entry name" value="NAT_SF"/>
    <property type="match status" value="1"/>
</dbReference>
<dbReference type="Pfam" id="PF00583">
    <property type="entry name" value="Acetyltransf_1"/>
    <property type="match status" value="1"/>
</dbReference>
<reference evidence="2 3" key="1">
    <citation type="submission" date="2024-05" db="EMBL/GenBank/DDBJ databases">
        <authorList>
            <person name="Duchaud E."/>
        </authorList>
    </citation>
    <scope>NUCLEOTIDE SEQUENCE [LARGE SCALE GENOMIC DNA]</scope>
    <source>
        <strain evidence="2">Ena-SAMPLE-TAB-13-05-2024-13:56:06:370-140305</strain>
    </source>
</reference>